<dbReference type="InterPro" id="IPR027469">
    <property type="entry name" value="Cation_efflux_TMD_sf"/>
</dbReference>
<evidence type="ECO:0000256" key="4">
    <source>
        <dbReference type="ARBA" id="ARBA00022692"/>
    </source>
</evidence>
<dbReference type="OrthoDB" id="9809646at2"/>
<evidence type="ECO:0000256" key="6">
    <source>
        <dbReference type="ARBA" id="ARBA00022989"/>
    </source>
</evidence>
<feature type="compositionally biased region" description="Gly residues" evidence="9">
    <location>
        <begin position="1"/>
        <end position="11"/>
    </location>
</feature>
<evidence type="ECO:0000256" key="8">
    <source>
        <dbReference type="ARBA" id="ARBA00023136"/>
    </source>
</evidence>
<sequence length="376" mass="39543">MFRAAGGGPRGCEGSVPARSLIREGTRRDRRSRTVQPQADRQADHDHDHHGHDHDHHDHDHHGHDHASHGHAHHGHGHGHGHVHAPASFGRAFLLGIALNAAFVVAEVVFGLASHSVALLADAGHNLSDVLGLIVAGGAHALTRRAPSRRFTYGFGSSSILAALFNAVFLLVVIGGLSWEALTRFAHPEPVAAWTVMGVAAAGIVVNGACAWLFAAGSKGDLNMRGAFTHMLADALVSVGVVLAGLLILVTGWLWLDPAVSLAVNAVIVYGTWSLLGDSTRMAMGAVPPGIEPEAVRRYLAGRPGVAALHDLHIWPISTTDTALTVHLVMPGGHPGDRALMDCCSGLRERFGIGHATLQVEVDETTACALAPDHVV</sequence>
<keyword evidence="7" id="KW-0406">Ion transport</keyword>
<evidence type="ECO:0000256" key="1">
    <source>
        <dbReference type="ARBA" id="ARBA00004141"/>
    </source>
</evidence>
<evidence type="ECO:0000256" key="3">
    <source>
        <dbReference type="ARBA" id="ARBA00022448"/>
    </source>
</evidence>
<dbReference type="InterPro" id="IPR050681">
    <property type="entry name" value="CDF/SLC30A"/>
</dbReference>
<dbReference type="Pfam" id="PF01545">
    <property type="entry name" value="Cation_efflux"/>
    <property type="match status" value="1"/>
</dbReference>
<evidence type="ECO:0000256" key="2">
    <source>
        <dbReference type="ARBA" id="ARBA00008873"/>
    </source>
</evidence>
<evidence type="ECO:0000256" key="5">
    <source>
        <dbReference type="ARBA" id="ARBA00022906"/>
    </source>
</evidence>
<dbReference type="SUPFAM" id="SSF160240">
    <property type="entry name" value="Cation efflux protein cytoplasmic domain-like"/>
    <property type="match status" value="1"/>
</dbReference>
<evidence type="ECO:0000259" key="12">
    <source>
        <dbReference type="Pfam" id="PF16916"/>
    </source>
</evidence>
<feature type="transmembrane region" description="Helical" evidence="10">
    <location>
        <begin position="227"/>
        <end position="253"/>
    </location>
</feature>
<dbReference type="Gene3D" id="1.20.1510.10">
    <property type="entry name" value="Cation efflux protein transmembrane domain"/>
    <property type="match status" value="1"/>
</dbReference>
<dbReference type="InterPro" id="IPR027470">
    <property type="entry name" value="Cation_efflux_CTD"/>
</dbReference>
<proteinExistence type="inferred from homology"/>
<keyword evidence="6 10" id="KW-1133">Transmembrane helix</keyword>
<evidence type="ECO:0000256" key="7">
    <source>
        <dbReference type="ARBA" id="ARBA00023065"/>
    </source>
</evidence>
<feature type="region of interest" description="Disordered" evidence="9">
    <location>
        <begin position="1"/>
        <end position="83"/>
    </location>
</feature>
<keyword evidence="5" id="KW-0862">Zinc</keyword>
<dbReference type="GO" id="GO:0005385">
    <property type="term" value="F:zinc ion transmembrane transporter activity"/>
    <property type="evidence" value="ECO:0007669"/>
    <property type="project" value="TreeGrafter"/>
</dbReference>
<feature type="compositionally biased region" description="Basic residues" evidence="9">
    <location>
        <begin position="69"/>
        <end position="83"/>
    </location>
</feature>
<protein>
    <submittedName>
        <fullName evidence="13">Cation transporter</fullName>
    </submittedName>
</protein>
<comment type="caution">
    <text evidence="13">The sequence shown here is derived from an EMBL/GenBank/DDBJ whole genome shotgun (WGS) entry which is preliminary data.</text>
</comment>
<name>A0A4Q2RFN1_9HYPH</name>
<keyword evidence="5" id="KW-0864">Zinc transport</keyword>
<reference evidence="13 14" key="2">
    <citation type="submission" date="2019-02" db="EMBL/GenBank/DDBJ databases">
        <title>'Lichenibacterium ramalinii' gen. nov. sp. nov., 'Lichenibacterium minor' gen. nov. sp. nov.</title>
        <authorList>
            <person name="Pankratov T."/>
        </authorList>
    </citation>
    <scope>NUCLEOTIDE SEQUENCE [LARGE SCALE GENOMIC DNA]</scope>
    <source>
        <strain evidence="13 14">RmlP001</strain>
    </source>
</reference>
<dbReference type="SUPFAM" id="SSF161111">
    <property type="entry name" value="Cation efflux protein transmembrane domain-like"/>
    <property type="match status" value="1"/>
</dbReference>
<reference evidence="13 14" key="1">
    <citation type="submission" date="2018-09" db="EMBL/GenBank/DDBJ databases">
        <authorList>
            <person name="Grouzdev D.S."/>
            <person name="Krutkina M.S."/>
        </authorList>
    </citation>
    <scope>NUCLEOTIDE SEQUENCE [LARGE SCALE GENOMIC DNA]</scope>
    <source>
        <strain evidence="13 14">RmlP001</strain>
    </source>
</reference>
<dbReference type="NCBIfam" id="TIGR01297">
    <property type="entry name" value="CDF"/>
    <property type="match status" value="1"/>
</dbReference>
<accession>A0A4Q2RFN1</accession>
<keyword evidence="4 10" id="KW-0812">Transmembrane</keyword>
<dbReference type="Pfam" id="PF16916">
    <property type="entry name" value="ZT_dimer"/>
    <property type="match status" value="1"/>
</dbReference>
<feature type="transmembrane region" description="Helical" evidence="10">
    <location>
        <begin position="155"/>
        <end position="179"/>
    </location>
</feature>
<evidence type="ECO:0000256" key="10">
    <source>
        <dbReference type="SAM" id="Phobius"/>
    </source>
</evidence>
<feature type="transmembrane region" description="Helical" evidence="10">
    <location>
        <begin position="92"/>
        <end position="113"/>
    </location>
</feature>
<dbReference type="AlphaFoldDB" id="A0A4Q2RFN1"/>
<feature type="transmembrane region" description="Helical" evidence="10">
    <location>
        <begin position="125"/>
        <end position="143"/>
    </location>
</feature>
<organism evidence="13 14">
    <name type="scientific">Lichenibacterium ramalinae</name>
    <dbReference type="NCBI Taxonomy" id="2316527"/>
    <lineage>
        <taxon>Bacteria</taxon>
        <taxon>Pseudomonadati</taxon>
        <taxon>Pseudomonadota</taxon>
        <taxon>Alphaproteobacteria</taxon>
        <taxon>Hyphomicrobiales</taxon>
        <taxon>Lichenihabitantaceae</taxon>
        <taxon>Lichenibacterium</taxon>
    </lineage>
</organism>
<evidence type="ECO:0000313" key="13">
    <source>
        <dbReference type="EMBL" id="RYB06976.1"/>
    </source>
</evidence>
<feature type="domain" description="Cation efflux protein cytoplasmic" evidence="12">
    <location>
        <begin position="288"/>
        <end position="361"/>
    </location>
</feature>
<dbReference type="InterPro" id="IPR002524">
    <property type="entry name" value="Cation_efflux"/>
</dbReference>
<keyword evidence="8 10" id="KW-0472">Membrane</keyword>
<dbReference type="InterPro" id="IPR058533">
    <property type="entry name" value="Cation_efflux_TM"/>
</dbReference>
<dbReference type="InterPro" id="IPR036837">
    <property type="entry name" value="Cation_efflux_CTD_sf"/>
</dbReference>
<keyword evidence="3" id="KW-0813">Transport</keyword>
<dbReference type="PANTHER" id="PTHR11562:SF17">
    <property type="entry name" value="RE54080P-RELATED"/>
    <property type="match status" value="1"/>
</dbReference>
<keyword evidence="14" id="KW-1185">Reference proteome</keyword>
<feature type="domain" description="Cation efflux protein transmembrane" evidence="11">
    <location>
        <begin position="94"/>
        <end position="281"/>
    </location>
</feature>
<gene>
    <name evidence="13" type="ORF">D3272_02500</name>
</gene>
<evidence type="ECO:0000259" key="11">
    <source>
        <dbReference type="Pfam" id="PF01545"/>
    </source>
</evidence>
<evidence type="ECO:0000313" key="14">
    <source>
        <dbReference type="Proteomes" id="UP000289411"/>
    </source>
</evidence>
<comment type="subcellular location">
    <subcellularLocation>
        <location evidence="1">Membrane</location>
        <topology evidence="1">Multi-pass membrane protein</topology>
    </subcellularLocation>
</comment>
<comment type="similarity">
    <text evidence="2">Belongs to the cation diffusion facilitator (CDF) transporter (TC 2.A.4) family. SLC30A subfamily.</text>
</comment>
<feature type="transmembrane region" description="Helical" evidence="10">
    <location>
        <begin position="259"/>
        <end position="276"/>
    </location>
</feature>
<dbReference type="PANTHER" id="PTHR11562">
    <property type="entry name" value="CATION EFFLUX PROTEIN/ ZINC TRANSPORTER"/>
    <property type="match status" value="1"/>
</dbReference>
<dbReference type="Proteomes" id="UP000289411">
    <property type="component" value="Unassembled WGS sequence"/>
</dbReference>
<feature type="compositionally biased region" description="Basic and acidic residues" evidence="9">
    <location>
        <begin position="41"/>
        <end position="68"/>
    </location>
</feature>
<dbReference type="EMBL" id="QYBC01000002">
    <property type="protein sequence ID" value="RYB06976.1"/>
    <property type="molecule type" value="Genomic_DNA"/>
</dbReference>
<dbReference type="GO" id="GO:0005886">
    <property type="term" value="C:plasma membrane"/>
    <property type="evidence" value="ECO:0007669"/>
    <property type="project" value="TreeGrafter"/>
</dbReference>
<feature type="transmembrane region" description="Helical" evidence="10">
    <location>
        <begin position="191"/>
        <end position="215"/>
    </location>
</feature>
<evidence type="ECO:0000256" key="9">
    <source>
        <dbReference type="SAM" id="MobiDB-lite"/>
    </source>
</evidence>